<feature type="compositionally biased region" description="Basic and acidic residues" evidence="1">
    <location>
        <begin position="239"/>
        <end position="252"/>
    </location>
</feature>
<dbReference type="EMBL" id="BLLK01000020">
    <property type="protein sequence ID" value="GFH45280.1"/>
    <property type="molecule type" value="Genomic_DNA"/>
</dbReference>
<sequence length="553" mass="63112">MSAKYFPLIGEQAEQTKYPPSCPVYIVDSDTNNVIVASGTVVQCLLQTAPSLQILYEVQINTKLGKCTEIVIEKNVRYQNGCGVMYQNEPAVILGICSIPSSRKVTHDKNYWYSIEIEPATGIIHDVDQADITFLPQTVGTKVETKDVKNETHHDDPLLKGYTKDMGNGDEDTHDDINAFEQQRTMQESTGKVNIPVDAKYPSRVGDDSLLMTSELEQVDGSEFQAIDSNNTSTPKNFKTGDVDQSDQKDNMTIDPSTSELQLVKNPFSNSMFDGYRNRVRKAAESSLQNIPMSSWSNSKICVKYHIGGMCTVGCPYSHDPRELDESKLKELKEWCVLQFGHVSSQVKRSYRVENNHYHPEMFQTFKKKTDYLKSKHEKPQSHWGNHEMCLSYHIHGFCNSSCANANDHRETPYSTLKRLLEWCKECCSSDIQERSQHSLESGEIVSPSSQDRKRQRVETFDAQSVHSPSSINNFYHETMFGQHRGNVKILKKEIGKPKSYWSPNIDMCLAYHLNGRCMNTCRNRADHRECPEEHLRRLLQWCNDVQSRNFAS</sequence>
<dbReference type="Proteomes" id="UP001054902">
    <property type="component" value="Unassembled WGS sequence"/>
</dbReference>
<evidence type="ECO:0000313" key="2">
    <source>
        <dbReference type="EMBL" id="GFH45280.1"/>
    </source>
</evidence>
<comment type="caution">
    <text evidence="2">The sequence shown here is derived from an EMBL/GenBank/DDBJ whole genome shotgun (WGS) entry which is preliminary data.</text>
</comment>
<reference evidence="2 3" key="1">
    <citation type="journal article" date="2021" name="Sci. Rep.">
        <title>The genome of the diatom Chaetoceros tenuissimus carries an ancient integrated fragment of an extant virus.</title>
        <authorList>
            <person name="Hongo Y."/>
            <person name="Kimura K."/>
            <person name="Takaki Y."/>
            <person name="Yoshida Y."/>
            <person name="Baba S."/>
            <person name="Kobayashi G."/>
            <person name="Nagasaki K."/>
            <person name="Hano T."/>
            <person name="Tomaru Y."/>
        </authorList>
    </citation>
    <scope>NUCLEOTIDE SEQUENCE [LARGE SCALE GENOMIC DNA]</scope>
    <source>
        <strain evidence="2 3">NIES-3715</strain>
    </source>
</reference>
<proteinExistence type="predicted"/>
<organism evidence="2 3">
    <name type="scientific">Chaetoceros tenuissimus</name>
    <dbReference type="NCBI Taxonomy" id="426638"/>
    <lineage>
        <taxon>Eukaryota</taxon>
        <taxon>Sar</taxon>
        <taxon>Stramenopiles</taxon>
        <taxon>Ochrophyta</taxon>
        <taxon>Bacillariophyta</taxon>
        <taxon>Coscinodiscophyceae</taxon>
        <taxon>Chaetocerotophycidae</taxon>
        <taxon>Chaetocerotales</taxon>
        <taxon>Chaetocerotaceae</taxon>
        <taxon>Chaetoceros</taxon>
    </lineage>
</organism>
<protein>
    <recommendedName>
        <fullName evidence="4">C3H1-type domain-containing protein</fullName>
    </recommendedName>
</protein>
<gene>
    <name evidence="2" type="ORF">CTEN210_01754</name>
</gene>
<feature type="compositionally biased region" description="Polar residues" evidence="1">
    <location>
        <begin position="227"/>
        <end position="237"/>
    </location>
</feature>
<evidence type="ECO:0000256" key="1">
    <source>
        <dbReference type="SAM" id="MobiDB-lite"/>
    </source>
</evidence>
<keyword evidence="3" id="KW-1185">Reference proteome</keyword>
<name>A0AAD3CHJ7_9STRA</name>
<evidence type="ECO:0008006" key="4">
    <source>
        <dbReference type="Google" id="ProtNLM"/>
    </source>
</evidence>
<accession>A0AAD3CHJ7</accession>
<feature type="region of interest" description="Disordered" evidence="1">
    <location>
        <begin position="224"/>
        <end position="261"/>
    </location>
</feature>
<dbReference type="AlphaFoldDB" id="A0AAD3CHJ7"/>
<evidence type="ECO:0000313" key="3">
    <source>
        <dbReference type="Proteomes" id="UP001054902"/>
    </source>
</evidence>